<dbReference type="GO" id="GO:0106364">
    <property type="term" value="F:4-hydroxy-3-all-trans-polyprenylbenzoate oxygenase activity"/>
    <property type="evidence" value="ECO:0007669"/>
    <property type="project" value="UniProtKB-EC"/>
</dbReference>
<comment type="function">
    <text evidence="11">FAD-dependent monooxygenase required for two non-consecutive steps during ubiquinone biosynthesis. Required for the C5-ring hydroxylation during ubiquinone biosynthesis by catalyzing the hydroxylation of 4-hydroxy-3-(all-trans-polyprenyl)benzoic acid to 3,4-dihydroxy-5-(all-trans-polyprenyl)benzoic acid. Also acts downstream of coq4, for the C1-hydroxylation during ubiquinone biosynthesis by catalyzing the hydroxylation of 2-methoxy-6-(all-trans-polyprenyl)phenol to 2-methoxy-6-(all-trans-polyprenyl)benzene-1,4-diol. The electrons required for the hydroxylation reaction are funneled indirectly to coq6 from NADPH via a ferredoxin/ferredoxin reductase system.</text>
</comment>
<dbReference type="InterPro" id="IPR000689">
    <property type="entry name" value="UbQ_mOase_COQ6"/>
</dbReference>
<dbReference type="InterPro" id="IPR002938">
    <property type="entry name" value="FAD-bd"/>
</dbReference>
<evidence type="ECO:0000256" key="2">
    <source>
        <dbReference type="ARBA" id="ARBA00005349"/>
    </source>
</evidence>
<evidence type="ECO:0000256" key="7">
    <source>
        <dbReference type="ARBA" id="ARBA00023002"/>
    </source>
</evidence>
<dbReference type="PANTHER" id="PTHR43876:SF7">
    <property type="entry name" value="UBIQUINONE BIOSYNTHESIS MONOOXYGENASE COQ6, MITOCHONDRIAL"/>
    <property type="match status" value="1"/>
</dbReference>
<dbReference type="GO" id="GO:0016712">
    <property type="term" value="F:oxidoreductase activity, acting on paired donors, with incorporation or reduction of molecular oxygen, reduced flavin or flavoprotein as one donor, and incorporation of one atom of oxygen"/>
    <property type="evidence" value="ECO:0007669"/>
    <property type="project" value="UniProtKB-UniRule"/>
</dbReference>
<dbReference type="Proteomes" id="UP000509704">
    <property type="component" value="Chromosome 1"/>
</dbReference>
<dbReference type="PRINTS" id="PR00420">
    <property type="entry name" value="RNGMNOXGNASE"/>
</dbReference>
<dbReference type="PROSITE" id="PS01304">
    <property type="entry name" value="UBIH"/>
    <property type="match status" value="1"/>
</dbReference>
<dbReference type="EC" id="1.14.15.45" evidence="11"/>
<dbReference type="Gene3D" id="3.50.50.60">
    <property type="entry name" value="FAD/NAD(P)-binding domain"/>
    <property type="match status" value="2"/>
</dbReference>
<dbReference type="HAMAP" id="MF_03193">
    <property type="entry name" value="COQ6_monooxygenase"/>
    <property type="match status" value="1"/>
</dbReference>
<proteinExistence type="inferred from homology"/>
<keyword evidence="10 11" id="KW-0472">Membrane</keyword>
<dbReference type="GO" id="GO:0031314">
    <property type="term" value="C:extrinsic component of mitochondrial inner membrane"/>
    <property type="evidence" value="ECO:0007669"/>
    <property type="project" value="UniProtKB-UniRule"/>
</dbReference>
<evidence type="ECO:0000256" key="8">
    <source>
        <dbReference type="ARBA" id="ARBA00023033"/>
    </source>
</evidence>
<evidence type="ECO:0000256" key="4">
    <source>
        <dbReference type="ARBA" id="ARBA00022688"/>
    </source>
</evidence>
<evidence type="ECO:0000256" key="6">
    <source>
        <dbReference type="ARBA" id="ARBA00022827"/>
    </source>
</evidence>
<dbReference type="PANTHER" id="PTHR43876">
    <property type="entry name" value="UBIQUINONE BIOSYNTHESIS MONOOXYGENASE COQ6, MITOCHONDRIAL"/>
    <property type="match status" value="1"/>
</dbReference>
<evidence type="ECO:0000256" key="1">
    <source>
        <dbReference type="ARBA" id="ARBA00001974"/>
    </source>
</evidence>
<dbReference type="SUPFAM" id="SSF51905">
    <property type="entry name" value="FAD/NAD(P)-binding domain"/>
    <property type="match status" value="1"/>
</dbReference>
<dbReference type="OrthoDB" id="683240at2759"/>
<keyword evidence="7 11" id="KW-0560">Oxidoreductase</keyword>
<dbReference type="EC" id="1.14.15.46" evidence="11"/>
<dbReference type="InterPro" id="IPR018168">
    <property type="entry name" value="Ubi_Hdrlase_CS"/>
</dbReference>
<evidence type="ECO:0000256" key="3">
    <source>
        <dbReference type="ARBA" id="ARBA00022630"/>
    </source>
</evidence>
<dbReference type="UniPathway" id="UPA00232"/>
<comment type="pathway">
    <text evidence="11">Cofactor biosynthesis; ubiquinone biosynthesis.</text>
</comment>
<evidence type="ECO:0000313" key="13">
    <source>
        <dbReference type="EMBL" id="QLG70182.1"/>
    </source>
</evidence>
<gene>
    <name evidence="11" type="primary">COQ6</name>
    <name evidence="13" type="ORF">HG535_0A01210</name>
</gene>
<keyword evidence="9 11" id="KW-0496">Mitochondrion</keyword>
<protein>
    <recommendedName>
        <fullName evidence="11">Ubiquinone biosynthesis monooxygenase COQ6, mitochondrial</fullName>
        <ecNumber evidence="11">1.14.15.45</ecNumber>
    </recommendedName>
    <alternativeName>
        <fullName evidence="11">2-methoxy-6-polyprenolphenol 4-hydroxylase</fullName>
        <ecNumber evidence="11">1.14.15.46</ecNumber>
    </alternativeName>
</protein>
<dbReference type="Pfam" id="PF01494">
    <property type="entry name" value="FAD_binding_3"/>
    <property type="match status" value="1"/>
</dbReference>
<dbReference type="FunFam" id="3.50.50.60:FF:000021">
    <property type="entry name" value="Ubiquinone biosynthesis monooxygenase COQ6"/>
    <property type="match status" value="1"/>
</dbReference>
<evidence type="ECO:0000259" key="12">
    <source>
        <dbReference type="Pfam" id="PF01494"/>
    </source>
</evidence>
<evidence type="ECO:0000313" key="14">
    <source>
        <dbReference type="Proteomes" id="UP000509704"/>
    </source>
</evidence>
<dbReference type="AlphaFoldDB" id="A0A7H9AX70"/>
<dbReference type="InterPro" id="IPR051205">
    <property type="entry name" value="UbiH/COQ6_monooxygenase"/>
</dbReference>
<dbReference type="NCBIfam" id="TIGR01989">
    <property type="entry name" value="COQ6"/>
    <property type="match status" value="1"/>
</dbReference>
<comment type="cofactor">
    <cofactor evidence="1 11">
        <name>FAD</name>
        <dbReference type="ChEBI" id="CHEBI:57692"/>
    </cofactor>
</comment>
<comment type="subunit">
    <text evidence="11">Component of a multi-subunit COQ enzyme complex, composed of at least COQ3, COQ4, COQ5, COQ6, COQ7 and COQ9.</text>
</comment>
<dbReference type="FunFam" id="3.50.50.60:FF:000239">
    <property type="entry name" value="Ubiquinone biosynthesis monooxygenase COQ6, mitochondrial"/>
    <property type="match status" value="1"/>
</dbReference>
<keyword evidence="14" id="KW-1185">Reference proteome</keyword>
<dbReference type="NCBIfam" id="TIGR01988">
    <property type="entry name" value="Ubi-OHases"/>
    <property type="match status" value="1"/>
</dbReference>
<comment type="subcellular location">
    <subcellularLocation>
        <location evidence="11">Mitochondrion inner membrane</location>
        <topology evidence="11">Peripheral membrane protein</topology>
        <orientation evidence="11">Matrix side</orientation>
    </subcellularLocation>
</comment>
<organism evidence="13 14">
    <name type="scientific">Zygotorulaspora mrakii</name>
    <name type="common">Zygosaccharomyces mrakii</name>
    <dbReference type="NCBI Taxonomy" id="42260"/>
    <lineage>
        <taxon>Eukaryota</taxon>
        <taxon>Fungi</taxon>
        <taxon>Dikarya</taxon>
        <taxon>Ascomycota</taxon>
        <taxon>Saccharomycotina</taxon>
        <taxon>Saccharomycetes</taxon>
        <taxon>Saccharomycetales</taxon>
        <taxon>Saccharomycetaceae</taxon>
        <taxon>Zygotorulaspora</taxon>
    </lineage>
</organism>
<evidence type="ECO:0000256" key="5">
    <source>
        <dbReference type="ARBA" id="ARBA00022792"/>
    </source>
</evidence>
<keyword evidence="6 11" id="KW-0274">FAD</keyword>
<comment type="similarity">
    <text evidence="2 11">Belongs to the UbiH/COQ6 family.</text>
</comment>
<keyword evidence="3 11" id="KW-0285">Flavoprotein</keyword>
<evidence type="ECO:0000256" key="10">
    <source>
        <dbReference type="ARBA" id="ARBA00023136"/>
    </source>
</evidence>
<reference evidence="13 14" key="1">
    <citation type="submission" date="2020-07" db="EMBL/GenBank/DDBJ databases">
        <title>The yeast mating-type switching endonuclease HO is a domesticated member of an unorthodox homing genetic element family.</title>
        <authorList>
            <person name="Coughlan A.Y."/>
            <person name="Lombardi L."/>
            <person name="Braun-Galleani S."/>
            <person name="Martos A.R."/>
            <person name="Galeote V."/>
            <person name="Bigey F."/>
            <person name="Dequin S."/>
            <person name="Byrne K.P."/>
            <person name="Wolfe K.H."/>
        </authorList>
    </citation>
    <scope>NUCLEOTIDE SEQUENCE [LARGE SCALE GENOMIC DNA]</scope>
    <source>
        <strain evidence="13 14">NRRL Y-6702</strain>
    </source>
</reference>
<accession>A0A7H9AX70</accession>
<dbReference type="GO" id="GO:0120538">
    <property type="term" value="F:2-methoxy-6-polyprenolphenol 4-hydroxylase activity"/>
    <property type="evidence" value="ECO:0007669"/>
    <property type="project" value="UniProtKB-EC"/>
</dbReference>
<evidence type="ECO:0000256" key="11">
    <source>
        <dbReference type="HAMAP-Rule" id="MF_03193"/>
    </source>
</evidence>
<comment type="catalytic activity">
    <reaction evidence="11">
        <text>a 4-hydroxy-3-(all-trans-polyprenyl)benzoate + 2 reduced [2Fe-2S]-[ferredoxin] + O2 + 2 H(+) = a 3,4-dihydroxy-5-(all-trans-polyprenyl)benzoate + 2 oxidized [2Fe-2S]-[ferredoxin] + H2O</text>
        <dbReference type="Rhea" id="RHEA:81195"/>
        <dbReference type="Rhea" id="RHEA-COMP:9514"/>
        <dbReference type="Rhea" id="RHEA-COMP:10000"/>
        <dbReference type="Rhea" id="RHEA-COMP:10001"/>
        <dbReference type="Rhea" id="RHEA-COMP:10930"/>
        <dbReference type="ChEBI" id="CHEBI:15377"/>
        <dbReference type="ChEBI" id="CHEBI:15378"/>
        <dbReference type="ChEBI" id="CHEBI:15379"/>
        <dbReference type="ChEBI" id="CHEBI:33737"/>
        <dbReference type="ChEBI" id="CHEBI:33738"/>
        <dbReference type="ChEBI" id="CHEBI:64694"/>
        <dbReference type="ChEBI" id="CHEBI:78396"/>
        <dbReference type="EC" id="1.14.15.45"/>
    </reaction>
</comment>
<dbReference type="InterPro" id="IPR036188">
    <property type="entry name" value="FAD/NAD-bd_sf"/>
</dbReference>
<dbReference type="EMBL" id="CP058604">
    <property type="protein sequence ID" value="QLG70182.1"/>
    <property type="molecule type" value="Genomic_DNA"/>
</dbReference>
<keyword evidence="8 11" id="KW-0503">Monooxygenase</keyword>
<dbReference type="GO" id="GO:0071949">
    <property type="term" value="F:FAD binding"/>
    <property type="evidence" value="ECO:0007669"/>
    <property type="project" value="InterPro"/>
</dbReference>
<feature type="domain" description="FAD-binding" evidence="12">
    <location>
        <begin position="190"/>
        <end position="408"/>
    </location>
</feature>
<sequence length="477" mass="52530">MFGKVSAPHKLIRLISSATHAVPKLADVLIVGGGPAGLTLAAAIKSSPKLNQLSTVLVDASDLKGKVASFYNSPPDNYTNRVISLTPPSRRFLEERAGVSLMNDRIQVYDGLYVTEGCSDATLDMEKDSMACMIEILNVQSSLLKRLDQLSPDPNTFKIIDNTKVSGIELNDPYDAKSWPLVTLDNGEVYKTRLLVGADGFNSPVRKFSRIPSRGWSYNAFGVVATMKLEYPPYKIRGWQRFLPTGPIAHLPLPGENATLVWSCTERLSKLLTSITPEQFTALINAAFVLEDADMKFYYKQLEDKTISTKELSEDINFRIEQVFSSSEDENMIDEKYPPKVQGILPDTRARFPLKLSHADTYCSERIALVGDAAHTTHPLAGQGLNMGQGDVEALVDALEIAVSRGSDIGSLLSLQSFWADRYPINNLLLGMVDKLNKIYGTDYAPIVALRSFGINVINNVPPLKNLIRDTLGESGR</sequence>
<keyword evidence="4 11" id="KW-0831">Ubiquinone biosynthesis</keyword>
<comment type="catalytic activity">
    <reaction evidence="11">
        <text>a 2-methoxy-6-(all-trans-polyprenyl)phenol + 2 reduced [2Fe-2S]-[ferredoxin] + O2 + 2 H(+) = a 2-methoxy-6-(all-trans-polyprenyl)benzene-1,4-diol + 2 oxidized [2Fe-2S]-[ferredoxin] + H2O</text>
        <dbReference type="Rhea" id="RHEA:81183"/>
        <dbReference type="Rhea" id="RHEA-COMP:9551"/>
        <dbReference type="Rhea" id="RHEA-COMP:10000"/>
        <dbReference type="Rhea" id="RHEA-COMP:10001"/>
        <dbReference type="Rhea" id="RHEA-COMP:10858"/>
        <dbReference type="ChEBI" id="CHEBI:15377"/>
        <dbReference type="ChEBI" id="CHEBI:15378"/>
        <dbReference type="ChEBI" id="CHEBI:15379"/>
        <dbReference type="ChEBI" id="CHEBI:33737"/>
        <dbReference type="ChEBI" id="CHEBI:33738"/>
        <dbReference type="ChEBI" id="CHEBI:62731"/>
        <dbReference type="ChEBI" id="CHEBI:84166"/>
        <dbReference type="EC" id="1.14.15.46"/>
    </reaction>
</comment>
<dbReference type="InterPro" id="IPR010971">
    <property type="entry name" value="UbiH/COQ6"/>
</dbReference>
<keyword evidence="5 11" id="KW-0999">Mitochondrion inner membrane</keyword>
<evidence type="ECO:0000256" key="9">
    <source>
        <dbReference type="ARBA" id="ARBA00023128"/>
    </source>
</evidence>
<name>A0A7H9AX70_ZYGMR</name>